<dbReference type="RefSeq" id="WP_127888208.1">
    <property type="nucleotide sequence ID" value="NZ_CP028137.1"/>
</dbReference>
<protein>
    <recommendedName>
        <fullName evidence="3">DUF2283 domain-containing protein</fullName>
    </recommendedName>
</protein>
<evidence type="ECO:0008006" key="3">
    <source>
        <dbReference type="Google" id="ProtNLM"/>
    </source>
</evidence>
<name>A0A3T0T588_9MICO</name>
<evidence type="ECO:0000313" key="1">
    <source>
        <dbReference type="EMBL" id="AZZ53807.1"/>
    </source>
</evidence>
<organism evidence="1 2">
    <name type="scientific">Rathayibacter festucae DSM 15932</name>
    <dbReference type="NCBI Taxonomy" id="1328866"/>
    <lineage>
        <taxon>Bacteria</taxon>
        <taxon>Bacillati</taxon>
        <taxon>Actinomycetota</taxon>
        <taxon>Actinomycetes</taxon>
        <taxon>Micrococcales</taxon>
        <taxon>Microbacteriaceae</taxon>
        <taxon>Rathayibacter</taxon>
    </lineage>
</organism>
<dbReference type="EMBL" id="CP028137">
    <property type="protein sequence ID" value="AZZ53807.1"/>
    <property type="molecule type" value="Genomic_DNA"/>
</dbReference>
<accession>A0A3T0T588</accession>
<evidence type="ECO:0000313" key="2">
    <source>
        <dbReference type="Proteomes" id="UP000285317"/>
    </source>
</evidence>
<dbReference type="InterPro" id="IPR019270">
    <property type="entry name" value="DUF2283"/>
</dbReference>
<dbReference type="KEGG" id="rfs:C1I64_18400"/>
<dbReference type="AlphaFoldDB" id="A0A3T0T588"/>
<dbReference type="Proteomes" id="UP000285317">
    <property type="component" value="Chromosome"/>
</dbReference>
<dbReference type="Pfam" id="PF10049">
    <property type="entry name" value="DUF2283"/>
    <property type="match status" value="1"/>
</dbReference>
<proteinExistence type="predicted"/>
<sequence>MRIRYDPQANAAYLPVGREPEAGESVEQVCDIADPHGFGEIILDFDAAGHLIGVEILGARALLRPEALADADIL</sequence>
<reference evidence="1 2" key="1">
    <citation type="submission" date="2018-03" db="EMBL/GenBank/DDBJ databases">
        <title>Bacteriophage NCPPB3778 and a type I-E CRISPR drive the evolution of the US Biological Select Agent, Rathayibacter toxicus.</title>
        <authorList>
            <person name="Davis E.W.II."/>
            <person name="Tabima J.F."/>
            <person name="Weisberg A.J."/>
            <person name="Dantas Lopes L."/>
            <person name="Wiseman M.S."/>
            <person name="Wiseman M.S."/>
            <person name="Pupko T."/>
            <person name="Belcher M.S."/>
            <person name="Sechler A.J."/>
            <person name="Tancos M.A."/>
            <person name="Schroeder B.K."/>
            <person name="Murray T.D."/>
            <person name="Luster D.G."/>
            <person name="Schneider W.L."/>
            <person name="Rogers E."/>
            <person name="Andreote F.D."/>
            <person name="Grunwald N.J."/>
            <person name="Putnam M.L."/>
            <person name="Chang J.H."/>
        </authorList>
    </citation>
    <scope>NUCLEOTIDE SEQUENCE [LARGE SCALE GENOMIC DNA]</scope>
    <source>
        <strain evidence="1 2">DSM 15932</strain>
    </source>
</reference>
<gene>
    <name evidence="1" type="ORF">C1I64_18400</name>
</gene>